<comment type="function">
    <text evidence="10">CRISPR (clustered regularly interspaced short palindromic repeat), is an adaptive immune system that provides protection against mobile genetic elements (viruses, transposable elements and conjugative plasmids). CRISPR clusters contain spacers, sequences complementary to antecedent mobile elements, and target invading nucleic acids. CRISPR clusters are transcribed and processed into CRISPR RNA (crRNA). Acts as a dsDNA endonuclease. Involved in the integration of spacer DNA into the CRISPR cassette.</text>
</comment>
<keyword evidence="5 10" id="KW-0460">Magnesium</keyword>
<evidence type="ECO:0000256" key="7">
    <source>
        <dbReference type="ARBA" id="ARBA00023125"/>
    </source>
</evidence>
<comment type="similarity">
    <text evidence="10">Belongs to the CRISPR-associated endonuclease Cas1 family.</text>
</comment>
<keyword evidence="1 10" id="KW-0540">Nuclease</keyword>
<dbReference type="InterPro" id="IPR042206">
    <property type="entry name" value="CRISPR-assoc_Cas1_C"/>
</dbReference>
<dbReference type="InterPro" id="IPR019855">
    <property type="entry name" value="CRISPR-assoc_Cas1_NMENI"/>
</dbReference>
<evidence type="ECO:0000256" key="2">
    <source>
        <dbReference type="ARBA" id="ARBA00022723"/>
    </source>
</evidence>
<dbReference type="Pfam" id="PF01867">
    <property type="entry name" value="Cas_Cas1"/>
    <property type="match status" value="1"/>
</dbReference>
<keyword evidence="8 10" id="KW-0464">Manganese</keyword>
<dbReference type="InterPro" id="IPR050646">
    <property type="entry name" value="Cas1"/>
</dbReference>
<dbReference type="NCBIfam" id="TIGR00287">
    <property type="entry name" value="cas1"/>
    <property type="match status" value="1"/>
</dbReference>
<dbReference type="Gene3D" id="3.100.10.20">
    <property type="entry name" value="CRISPR-associated endonuclease Cas1, N-terminal domain"/>
    <property type="match status" value="1"/>
</dbReference>
<dbReference type="PANTHER" id="PTHR34353:SF2">
    <property type="entry name" value="CRISPR-ASSOCIATED ENDONUCLEASE CAS1 1"/>
    <property type="match status" value="1"/>
</dbReference>
<feature type="binding site" evidence="10">
    <location>
        <position position="219"/>
    </location>
    <ligand>
        <name>Mn(2+)</name>
        <dbReference type="ChEBI" id="CHEBI:29035"/>
    </ligand>
</feature>
<sequence length="291" mass="33721">MSWRTVVVTGNAKLDYKMDYLVVRKAEATTRIFIGEIGLLIIESTAVSLTTMLLSELAKHKIKVVFCDEKHNPQSELISYYGSHDTSAKIRTQIQWTREVKENVWTEIVAEKVKQQSEHLKKYELKVPADMLKQYIEEMELGDKTNREGHAAKVYFNALFGMDFSRNKDCAINAALNYGYGILLSCFNREVIANGYITQLGLFHNNMFNQFNLSSDLMEPFRILVDRIVVKDKPEKFDSEEKMNFIYMLEDEVKIDGKHQYISNAIKIYCKSIFDALNENDVSLIKFYEVI</sequence>
<dbReference type="GO" id="GO:0016787">
    <property type="term" value="F:hydrolase activity"/>
    <property type="evidence" value="ECO:0007669"/>
    <property type="project" value="UniProtKB-KW"/>
</dbReference>
<dbReference type="RefSeq" id="WP_154580454.1">
    <property type="nucleotide sequence ID" value="NZ_VULP01000003.1"/>
</dbReference>
<evidence type="ECO:0000256" key="5">
    <source>
        <dbReference type="ARBA" id="ARBA00022842"/>
    </source>
</evidence>
<dbReference type="GO" id="GO:0004520">
    <property type="term" value="F:DNA endonuclease activity"/>
    <property type="evidence" value="ECO:0007669"/>
    <property type="project" value="InterPro"/>
</dbReference>
<dbReference type="Gene3D" id="1.20.120.920">
    <property type="entry name" value="CRISPR-associated endonuclease Cas1, C-terminal domain"/>
    <property type="match status" value="1"/>
</dbReference>
<dbReference type="GO" id="GO:0051607">
    <property type="term" value="P:defense response to virus"/>
    <property type="evidence" value="ECO:0007669"/>
    <property type="project" value="UniProtKB-UniRule"/>
</dbReference>
<dbReference type="PANTHER" id="PTHR34353">
    <property type="entry name" value="CRISPR-ASSOCIATED ENDONUCLEASE CAS1 1"/>
    <property type="match status" value="1"/>
</dbReference>
<gene>
    <name evidence="10 11" type="primary">cas1</name>
    <name evidence="11" type="ORF">FYJ25_02515</name>
</gene>
<dbReference type="EMBL" id="VULP01000003">
    <property type="protein sequence ID" value="MSU81260.1"/>
    <property type="molecule type" value="Genomic_DNA"/>
</dbReference>
<dbReference type="InterPro" id="IPR042211">
    <property type="entry name" value="CRISPR-assoc_Cas1_N"/>
</dbReference>
<keyword evidence="3 10" id="KW-0255">Endonuclease</keyword>
<feature type="binding site" evidence="10">
    <location>
        <position position="204"/>
    </location>
    <ligand>
        <name>Mn(2+)</name>
        <dbReference type="ChEBI" id="CHEBI:29035"/>
    </ligand>
</feature>
<evidence type="ECO:0000256" key="3">
    <source>
        <dbReference type="ARBA" id="ARBA00022759"/>
    </source>
</evidence>
<dbReference type="InterPro" id="IPR002729">
    <property type="entry name" value="CRISPR-assoc_Cas1"/>
</dbReference>
<dbReference type="Proteomes" id="UP000433359">
    <property type="component" value="Unassembled WGS sequence"/>
</dbReference>
<keyword evidence="4 10" id="KW-0378">Hydrolase</keyword>
<keyword evidence="6 10" id="KW-0051">Antiviral defense</keyword>
<evidence type="ECO:0000256" key="9">
    <source>
        <dbReference type="ARBA" id="ARBA00038592"/>
    </source>
</evidence>
<dbReference type="HAMAP" id="MF_01470">
    <property type="entry name" value="Cas1"/>
    <property type="match status" value="1"/>
</dbReference>
<proteinExistence type="inferred from homology"/>
<dbReference type="GO" id="GO:0003677">
    <property type="term" value="F:DNA binding"/>
    <property type="evidence" value="ECO:0007669"/>
    <property type="project" value="UniProtKB-KW"/>
</dbReference>
<accession>A0A6N7YFQ8</accession>
<name>A0A6N7YFQ8_9FIRM</name>
<keyword evidence="2 10" id="KW-0479">Metal-binding</keyword>
<evidence type="ECO:0000256" key="1">
    <source>
        <dbReference type="ARBA" id="ARBA00022722"/>
    </source>
</evidence>
<comment type="caution">
    <text evidence="11">The sequence shown here is derived from an EMBL/GenBank/DDBJ whole genome shotgun (WGS) entry which is preliminary data.</text>
</comment>
<dbReference type="GO" id="GO:0043571">
    <property type="term" value="P:maintenance of CRISPR repeat elements"/>
    <property type="evidence" value="ECO:0007669"/>
    <property type="project" value="UniProtKB-UniRule"/>
</dbReference>
<feature type="binding site" evidence="10">
    <location>
        <position position="148"/>
    </location>
    <ligand>
        <name>Mn(2+)</name>
        <dbReference type="ChEBI" id="CHEBI:29035"/>
    </ligand>
</feature>
<evidence type="ECO:0000313" key="12">
    <source>
        <dbReference type="Proteomes" id="UP000433359"/>
    </source>
</evidence>
<evidence type="ECO:0000256" key="8">
    <source>
        <dbReference type="ARBA" id="ARBA00023211"/>
    </source>
</evidence>
<evidence type="ECO:0000313" key="11">
    <source>
        <dbReference type="EMBL" id="MSU81260.1"/>
    </source>
</evidence>
<dbReference type="AlphaFoldDB" id="A0A6N7YFQ8"/>
<comment type="cofactor">
    <cofactor evidence="10">
        <name>Mg(2+)</name>
        <dbReference type="ChEBI" id="CHEBI:18420"/>
    </cofactor>
    <cofactor evidence="10">
        <name>Mn(2+)</name>
        <dbReference type="ChEBI" id="CHEBI:29035"/>
    </cofactor>
</comment>
<dbReference type="NCBIfam" id="TIGR03639">
    <property type="entry name" value="cas1_NMENI"/>
    <property type="match status" value="1"/>
</dbReference>
<evidence type="ECO:0000256" key="6">
    <source>
        <dbReference type="ARBA" id="ARBA00023118"/>
    </source>
</evidence>
<evidence type="ECO:0000256" key="10">
    <source>
        <dbReference type="HAMAP-Rule" id="MF_01470"/>
    </source>
</evidence>
<reference evidence="11 12" key="1">
    <citation type="submission" date="2019-08" db="EMBL/GenBank/DDBJ databases">
        <title>In-depth cultivation of the pig gut microbiome towards novel bacterial diversity and tailored functional studies.</title>
        <authorList>
            <person name="Wylensek D."/>
            <person name="Hitch T.C.A."/>
            <person name="Clavel T."/>
        </authorList>
    </citation>
    <scope>NUCLEOTIDE SEQUENCE [LARGE SCALE GENOMIC DNA]</scope>
    <source>
        <strain evidence="11 12">BSM-383-APC-4H</strain>
    </source>
</reference>
<dbReference type="EC" id="3.1.-.-" evidence="10"/>
<evidence type="ECO:0000256" key="4">
    <source>
        <dbReference type="ARBA" id="ARBA00022801"/>
    </source>
</evidence>
<comment type="subunit">
    <text evidence="9 10">Homodimer, forms a heterotetramer with a Cas2 homodimer.</text>
</comment>
<organism evidence="11 12">
    <name type="scientific">Anaerobutyricum soehngenii</name>
    <dbReference type="NCBI Taxonomy" id="105843"/>
    <lineage>
        <taxon>Bacteria</taxon>
        <taxon>Bacillati</taxon>
        <taxon>Bacillota</taxon>
        <taxon>Clostridia</taxon>
        <taxon>Lachnospirales</taxon>
        <taxon>Lachnospiraceae</taxon>
        <taxon>Anaerobutyricum</taxon>
    </lineage>
</organism>
<dbReference type="GO" id="GO:0046872">
    <property type="term" value="F:metal ion binding"/>
    <property type="evidence" value="ECO:0007669"/>
    <property type="project" value="UniProtKB-UniRule"/>
</dbReference>
<keyword evidence="7 10" id="KW-0238">DNA-binding</keyword>
<protein>
    <recommendedName>
        <fullName evidence="10">CRISPR-associated endonuclease Cas1</fullName>
        <ecNumber evidence="10">3.1.-.-</ecNumber>
    </recommendedName>
</protein>